<keyword evidence="3" id="KW-0067">ATP-binding</keyword>
<dbReference type="EMBL" id="MN739882">
    <property type="protein sequence ID" value="QHT75820.1"/>
    <property type="molecule type" value="Genomic_DNA"/>
</dbReference>
<dbReference type="InterPro" id="IPR006500">
    <property type="entry name" value="Helicase_put_C_phage/plasmid"/>
</dbReference>
<dbReference type="InterPro" id="IPR027417">
    <property type="entry name" value="P-loop_NTPase"/>
</dbReference>
<dbReference type="GO" id="GO:0005524">
    <property type="term" value="F:ATP binding"/>
    <property type="evidence" value="ECO:0007669"/>
    <property type="project" value="UniProtKB-KW"/>
</dbReference>
<dbReference type="PROSITE" id="PS51206">
    <property type="entry name" value="SF3_HELICASE_1"/>
    <property type="match status" value="1"/>
</dbReference>
<dbReference type="Pfam" id="PF08706">
    <property type="entry name" value="D5_N"/>
    <property type="match status" value="1"/>
</dbReference>
<dbReference type="SMART" id="SM00885">
    <property type="entry name" value="D5_N"/>
    <property type="match status" value="1"/>
</dbReference>
<keyword evidence="2" id="KW-0378">Hydrolase</keyword>
<feature type="domain" description="SF3 helicase" evidence="4">
    <location>
        <begin position="613"/>
        <end position="776"/>
    </location>
</feature>
<accession>A0A6C0H609</accession>
<evidence type="ECO:0000256" key="2">
    <source>
        <dbReference type="ARBA" id="ARBA00022801"/>
    </source>
</evidence>
<reference evidence="5" key="1">
    <citation type="journal article" date="2020" name="Nature">
        <title>Giant virus diversity and host interactions through global metagenomics.</title>
        <authorList>
            <person name="Schulz F."/>
            <person name="Roux S."/>
            <person name="Paez-Espino D."/>
            <person name="Jungbluth S."/>
            <person name="Walsh D.A."/>
            <person name="Denef V.J."/>
            <person name="McMahon K.D."/>
            <person name="Konstantinidis K.T."/>
            <person name="Eloe-Fadrosh E.A."/>
            <person name="Kyrpides N.C."/>
            <person name="Woyke T."/>
        </authorList>
    </citation>
    <scope>NUCLEOTIDE SEQUENCE</scope>
    <source>
        <strain evidence="5">GVMAG-M-3300023179-71</strain>
    </source>
</reference>
<protein>
    <recommendedName>
        <fullName evidence="4">SF3 helicase domain-containing protein</fullName>
    </recommendedName>
</protein>
<evidence type="ECO:0000313" key="5">
    <source>
        <dbReference type="EMBL" id="QHT75820.1"/>
    </source>
</evidence>
<evidence type="ECO:0000259" key="4">
    <source>
        <dbReference type="PROSITE" id="PS51206"/>
    </source>
</evidence>
<evidence type="ECO:0000256" key="3">
    <source>
        <dbReference type="ARBA" id="ARBA00022840"/>
    </source>
</evidence>
<sequence length="921" mass="109550">MASKYDMFMNKYVVSKGQNYTHTRMSGGVYNIPSDKYKEFYNLYYEHVIKNNNNESLVEKQNKENGPILIDFDFRYEDNVIKRHHDKDLIYEVINKYLTILKDEIIFEENRTFPIYVMERKMPYKKNKIVKDGFHIVIGIKLSLELKKKIRNKMIETLDEELEKLPLIDDNYENIFDNTIVSGSTGWMMIGSRKPNLEPYLLSTYYELQYDANDEGFIVNEIEMEINKDNFMKMTAQYDDFVEFKEKTRITKKRKMVEQVEEKEEEEEKEYTTIIEPSVFIININKIISSIKNENDLQNRINEYIMTDEKIKNIHLYVELLSEKYYEPGSHLLNRKVAFALKNTDPRLFLSWIKLRSKANDFCYCDISELYRQWNQYFNNKQEKQLTANSIKFWAKEDNYEEYIKINNNTLNDMIDNIIKDPTDYDLAKILHHMYKDYCVCTDIKKKELYWYHEHHWMLDKGVKLRHAISNELHMEFIKKINQLINESKRTIANLESIDKTKEVQELYKSKMKTIKGICTRLKSTDGINKIMNESYYIFYDYNFVKMADENPYLVCFTNGVVDFKNKCFRAGKPDDYITKCTNIPFIENENDIDQNIVSEIKDFLTKLFPIPELYDYMWDHMSSIFYGTNINGTFNIYKGDGANGKSILQKLLSKVFGEYCLADIKTSLITFRETDMEKPSPTLNSLKGIRLALLQELTKCCKMNDKIVKNLATKEPMNIRNLYDMPYVMILQAMFILSTNYLPSTDNVTDHGLARRMRIIPFISKFVDNYDKNKKYKSQYTYPKNLFLEEKIPLWVPTFAHMLVMNAFKTNGVVNSEKCKIVMEFSDKFMKEQDIFAYFIKDCVVADSDGIINKTDINEEFKKWFSNNYNYKDTKPKMTELHEYISEYFDIEMIKNKWKGISISNDFSENNDDKIDDLES</sequence>
<dbReference type="GO" id="GO:0016787">
    <property type="term" value="F:hydrolase activity"/>
    <property type="evidence" value="ECO:0007669"/>
    <property type="project" value="UniProtKB-KW"/>
</dbReference>
<name>A0A6C0H609_9ZZZZ</name>
<dbReference type="Pfam" id="PF23162">
    <property type="entry name" value="AEP_C962R"/>
    <property type="match status" value="1"/>
</dbReference>
<dbReference type="PANTHER" id="PTHR35372">
    <property type="entry name" value="ATP BINDING PROTEIN-RELATED"/>
    <property type="match status" value="1"/>
</dbReference>
<dbReference type="PANTHER" id="PTHR35372:SF2">
    <property type="entry name" value="SF3 HELICASE DOMAIN-CONTAINING PROTEIN"/>
    <property type="match status" value="1"/>
</dbReference>
<dbReference type="AlphaFoldDB" id="A0A6C0H609"/>
<dbReference type="InterPro" id="IPR056443">
    <property type="entry name" value="AEP_C962R"/>
</dbReference>
<dbReference type="NCBIfam" id="TIGR01613">
    <property type="entry name" value="primase_Cterm"/>
    <property type="match status" value="1"/>
</dbReference>
<dbReference type="SUPFAM" id="SSF52540">
    <property type="entry name" value="P-loop containing nucleoside triphosphate hydrolases"/>
    <property type="match status" value="1"/>
</dbReference>
<dbReference type="InterPro" id="IPR014015">
    <property type="entry name" value="Helicase_SF3_DNA-vir"/>
</dbReference>
<evidence type="ECO:0000256" key="1">
    <source>
        <dbReference type="ARBA" id="ARBA00022741"/>
    </source>
</evidence>
<dbReference type="InterPro" id="IPR014818">
    <property type="entry name" value="Phage/plasmid_primase_P4_C"/>
</dbReference>
<dbReference type="InterPro" id="IPR051620">
    <property type="entry name" value="ORF904-like_C"/>
</dbReference>
<organism evidence="5">
    <name type="scientific">viral metagenome</name>
    <dbReference type="NCBI Taxonomy" id="1070528"/>
    <lineage>
        <taxon>unclassified sequences</taxon>
        <taxon>metagenomes</taxon>
        <taxon>organismal metagenomes</taxon>
    </lineage>
</organism>
<keyword evidence="1" id="KW-0547">Nucleotide-binding</keyword>
<proteinExistence type="predicted"/>